<dbReference type="RefSeq" id="WP_045300777.1">
    <property type="nucleotide sequence ID" value="NZ_JYJA01000038.1"/>
</dbReference>
<dbReference type="Proteomes" id="UP000034098">
    <property type="component" value="Unassembled WGS sequence"/>
</dbReference>
<sequence>MSRHTFDIAQLRELETTLSNLVEYCTDLETHAAGATAAATGQWSGVASVEFLTRVQTWQVGAVSLRAFAEDLKTWAGDAATAYETAQTDTQTMWASL</sequence>
<protein>
    <submittedName>
        <fullName evidence="1">Uncharacterized protein</fullName>
    </submittedName>
</protein>
<dbReference type="SUPFAM" id="SSF140453">
    <property type="entry name" value="EsxAB dimer-like"/>
    <property type="match status" value="1"/>
</dbReference>
<reference evidence="1 2" key="1">
    <citation type="submission" date="2015-02" db="EMBL/GenBank/DDBJ databases">
        <title>Draft genome sequences of ten Microbacterium spp. with emphasis on heavy metal contaminated environments.</title>
        <authorList>
            <person name="Corretto E."/>
        </authorList>
    </citation>
    <scope>NUCLEOTIDE SEQUENCE [LARGE SCALE GENOMIC DNA]</scope>
    <source>
        <strain evidence="1 2">DSM 8608</strain>
    </source>
</reference>
<proteinExistence type="predicted"/>
<evidence type="ECO:0000313" key="2">
    <source>
        <dbReference type="Proteomes" id="UP000034098"/>
    </source>
</evidence>
<evidence type="ECO:0000313" key="1">
    <source>
        <dbReference type="EMBL" id="KJL41072.1"/>
    </source>
</evidence>
<dbReference type="InterPro" id="IPR036689">
    <property type="entry name" value="ESAT-6-like_sf"/>
</dbReference>
<dbReference type="EMBL" id="JYJA01000038">
    <property type="protein sequence ID" value="KJL41072.1"/>
    <property type="molecule type" value="Genomic_DNA"/>
</dbReference>
<dbReference type="AlphaFoldDB" id="A0A0M2H3R0"/>
<accession>A0A0M2H3R0</accession>
<gene>
    <name evidence="1" type="ORF">RS82_02988</name>
</gene>
<dbReference type="Gene3D" id="1.10.287.1060">
    <property type="entry name" value="ESAT-6-like"/>
    <property type="match status" value="1"/>
</dbReference>
<name>A0A0M2H3R0_MICTR</name>
<comment type="caution">
    <text evidence="1">The sequence shown here is derived from an EMBL/GenBank/DDBJ whole genome shotgun (WGS) entry which is preliminary data.</text>
</comment>
<dbReference type="OrthoDB" id="5071627at2"/>
<keyword evidence="2" id="KW-1185">Reference proteome</keyword>
<dbReference type="PATRIC" id="fig|69370.6.peg.3042"/>
<organism evidence="1 2">
    <name type="scientific">Microbacterium trichothecenolyticum</name>
    <name type="common">Aureobacterium trichothecenolyticum</name>
    <dbReference type="NCBI Taxonomy" id="69370"/>
    <lineage>
        <taxon>Bacteria</taxon>
        <taxon>Bacillati</taxon>
        <taxon>Actinomycetota</taxon>
        <taxon>Actinomycetes</taxon>
        <taxon>Micrococcales</taxon>
        <taxon>Microbacteriaceae</taxon>
        <taxon>Microbacterium</taxon>
    </lineage>
</organism>